<reference evidence="2 4" key="2">
    <citation type="submission" date="2016-11" db="EMBL/GenBank/DDBJ databases">
        <title>Whole genomes of Flavobacteriaceae.</title>
        <authorList>
            <person name="Stine C."/>
            <person name="Li C."/>
            <person name="Tadesse D."/>
        </authorList>
    </citation>
    <scope>NUCLEOTIDE SEQUENCE [LARGE SCALE GENOMIC DNA]</scope>
    <source>
        <strain evidence="2 4">ATCC 51468</strain>
    </source>
</reference>
<dbReference type="Proteomes" id="UP000198302">
    <property type="component" value="Unassembled WGS sequence"/>
</dbReference>
<organism evidence="1 3">
    <name type="scientific">Flavobacterium hibernum</name>
    <dbReference type="NCBI Taxonomy" id="37752"/>
    <lineage>
        <taxon>Bacteria</taxon>
        <taxon>Pseudomonadati</taxon>
        <taxon>Bacteroidota</taxon>
        <taxon>Flavobacteriia</taxon>
        <taxon>Flavobacteriales</taxon>
        <taxon>Flavobacteriaceae</taxon>
        <taxon>Flavobacterium</taxon>
    </lineage>
</organism>
<dbReference type="OrthoDB" id="2678814at2"/>
<gene>
    <name evidence="2" type="ORF">B0A73_15230</name>
    <name evidence="1" type="ORF">IW18_19175</name>
</gene>
<reference evidence="1 3" key="1">
    <citation type="submission" date="2015-01" db="EMBL/GenBank/DDBJ databases">
        <title>Genome of Flavobacterium hibernum DSM 12611.</title>
        <authorList>
            <person name="Stropko S.J."/>
            <person name="Pipes S.E."/>
            <person name="Newman J.D."/>
        </authorList>
    </citation>
    <scope>NUCLEOTIDE SEQUENCE [LARGE SCALE GENOMIC DNA]</scope>
    <source>
        <strain evidence="1 3">DSM 12611</strain>
    </source>
</reference>
<dbReference type="EMBL" id="JPRK01000018">
    <property type="protein sequence ID" value="KIO51136.1"/>
    <property type="molecule type" value="Genomic_DNA"/>
</dbReference>
<protein>
    <submittedName>
        <fullName evidence="1">Uncharacterized protein</fullName>
    </submittedName>
</protein>
<sequence length="160" mass="18698">MNIDESLFKKALKIHGFDFKNDVVKVTDKIIEFLESLNLSKDLITFLKAFSFKEEINFGSIYFNCVNRIRIENLEKENKEIYKKDLLIIGSGANGDPIVVNTKTLNVGYIFHDILWEEENIEDLNKVYIDLKMSIGTFFYKSITEEDFPIDAYQAEDYIK</sequence>
<evidence type="ECO:0000313" key="3">
    <source>
        <dbReference type="Proteomes" id="UP000032061"/>
    </source>
</evidence>
<dbReference type="EMBL" id="MUGX01000018">
    <property type="protein sequence ID" value="OXA86200.1"/>
    <property type="molecule type" value="Genomic_DNA"/>
</dbReference>
<evidence type="ECO:0000313" key="2">
    <source>
        <dbReference type="EMBL" id="OXA86200.1"/>
    </source>
</evidence>
<keyword evidence="4" id="KW-1185">Reference proteome</keyword>
<dbReference type="AlphaFoldDB" id="A0A0D0EVW6"/>
<evidence type="ECO:0000313" key="1">
    <source>
        <dbReference type="EMBL" id="KIO51136.1"/>
    </source>
</evidence>
<comment type="caution">
    <text evidence="1">The sequence shown here is derived from an EMBL/GenBank/DDBJ whole genome shotgun (WGS) entry which is preliminary data.</text>
</comment>
<dbReference type="STRING" id="37752.IW18_19175"/>
<proteinExistence type="predicted"/>
<dbReference type="Proteomes" id="UP000032061">
    <property type="component" value="Unassembled WGS sequence"/>
</dbReference>
<dbReference type="RefSeq" id="WP_041519790.1">
    <property type="nucleotide sequence ID" value="NZ_JPRK01000018.1"/>
</dbReference>
<accession>A0A0D0EVW6</accession>
<evidence type="ECO:0000313" key="4">
    <source>
        <dbReference type="Proteomes" id="UP000198302"/>
    </source>
</evidence>
<name>A0A0D0EVW6_9FLAO</name>